<gene>
    <name evidence="2" type="ORF">BpHYR1_049082</name>
</gene>
<sequence>MGNIEICSYHKHNDRLSICVLGVSLIEMDLIQVFTYCTIIFVLKFHINIGPWNDYRQRSYSKRNKFYFWNPRIDIRQKNNQKSFF</sequence>
<evidence type="ECO:0000313" key="2">
    <source>
        <dbReference type="EMBL" id="RNA05293.1"/>
    </source>
</evidence>
<evidence type="ECO:0000313" key="3">
    <source>
        <dbReference type="Proteomes" id="UP000276133"/>
    </source>
</evidence>
<comment type="caution">
    <text evidence="2">The sequence shown here is derived from an EMBL/GenBank/DDBJ whole genome shotgun (WGS) entry which is preliminary data.</text>
</comment>
<accession>A0A3M7Q1T6</accession>
<organism evidence="2 3">
    <name type="scientific">Brachionus plicatilis</name>
    <name type="common">Marine rotifer</name>
    <name type="synonym">Brachionus muelleri</name>
    <dbReference type="NCBI Taxonomy" id="10195"/>
    <lineage>
        <taxon>Eukaryota</taxon>
        <taxon>Metazoa</taxon>
        <taxon>Spiralia</taxon>
        <taxon>Gnathifera</taxon>
        <taxon>Rotifera</taxon>
        <taxon>Eurotatoria</taxon>
        <taxon>Monogononta</taxon>
        <taxon>Pseudotrocha</taxon>
        <taxon>Ploima</taxon>
        <taxon>Brachionidae</taxon>
        <taxon>Brachionus</taxon>
    </lineage>
</organism>
<evidence type="ECO:0000256" key="1">
    <source>
        <dbReference type="SAM" id="Phobius"/>
    </source>
</evidence>
<keyword evidence="1" id="KW-1133">Transmembrane helix</keyword>
<keyword evidence="1" id="KW-0472">Membrane</keyword>
<name>A0A3M7Q1T6_BRAPC</name>
<proteinExistence type="predicted"/>
<feature type="transmembrane region" description="Helical" evidence="1">
    <location>
        <begin position="30"/>
        <end position="49"/>
    </location>
</feature>
<protein>
    <submittedName>
        <fullName evidence="2">Uncharacterized protein</fullName>
    </submittedName>
</protein>
<reference evidence="2 3" key="1">
    <citation type="journal article" date="2018" name="Sci. Rep.">
        <title>Genomic signatures of local adaptation to the degree of environmental predictability in rotifers.</title>
        <authorList>
            <person name="Franch-Gras L."/>
            <person name="Hahn C."/>
            <person name="Garcia-Roger E.M."/>
            <person name="Carmona M.J."/>
            <person name="Serra M."/>
            <person name="Gomez A."/>
        </authorList>
    </citation>
    <scope>NUCLEOTIDE SEQUENCE [LARGE SCALE GENOMIC DNA]</scope>
    <source>
        <strain evidence="2">HYR1</strain>
    </source>
</reference>
<dbReference type="Proteomes" id="UP000276133">
    <property type="component" value="Unassembled WGS sequence"/>
</dbReference>
<keyword evidence="1" id="KW-0812">Transmembrane</keyword>
<dbReference type="AlphaFoldDB" id="A0A3M7Q1T6"/>
<dbReference type="EMBL" id="REGN01007785">
    <property type="protein sequence ID" value="RNA05293.1"/>
    <property type="molecule type" value="Genomic_DNA"/>
</dbReference>
<keyword evidence="3" id="KW-1185">Reference proteome</keyword>